<dbReference type="KEGG" id="nvi:116416067"/>
<keyword evidence="3" id="KW-1185">Reference proteome</keyword>
<dbReference type="InterPro" id="IPR048324">
    <property type="entry name" value="ZSWIM1-3_RNaseH-like"/>
</dbReference>
<dbReference type="InParanoid" id="A0A7M7PZS0"/>
<dbReference type="AlphaFoldDB" id="A0A7M7PZS0"/>
<dbReference type="PANTHER" id="PTHR31569">
    <property type="entry name" value="SWIM-TYPE DOMAIN-CONTAINING PROTEIN"/>
    <property type="match status" value="1"/>
</dbReference>
<dbReference type="SMR" id="A0A7M7PZS0"/>
<dbReference type="PANTHER" id="PTHR31569:SF4">
    <property type="entry name" value="SWIM-TYPE DOMAIN-CONTAINING PROTEIN"/>
    <property type="match status" value="1"/>
</dbReference>
<feature type="domain" description="ZSWIM1/3 RNaseH-like" evidence="1">
    <location>
        <begin position="2"/>
        <end position="107"/>
    </location>
</feature>
<reference evidence="2" key="1">
    <citation type="submission" date="2021-01" db="UniProtKB">
        <authorList>
            <consortium name="EnsemblMetazoa"/>
        </authorList>
    </citation>
    <scope>IDENTIFICATION</scope>
</reference>
<protein>
    <recommendedName>
        <fullName evidence="1">ZSWIM1/3 RNaseH-like domain-containing protein</fullName>
    </recommendedName>
</protein>
<name>A0A7M7PZS0_NASVI</name>
<accession>A0A7M7PZS0</accession>
<dbReference type="Pfam" id="PF21056">
    <property type="entry name" value="ZSWIM1-3_RNaseH-like"/>
    <property type="match status" value="1"/>
</dbReference>
<evidence type="ECO:0000313" key="3">
    <source>
        <dbReference type="Proteomes" id="UP000002358"/>
    </source>
</evidence>
<evidence type="ECO:0000313" key="2">
    <source>
        <dbReference type="EnsemblMetazoa" id="XP_031778292"/>
    </source>
</evidence>
<dbReference type="GeneID" id="116416067"/>
<dbReference type="EnsemblMetazoa" id="XM_031922432">
    <property type="protein sequence ID" value="XP_031778292"/>
    <property type="gene ID" value="LOC116416067"/>
</dbReference>
<dbReference type="Proteomes" id="UP000002358">
    <property type="component" value="Unassembled WGS sequence"/>
</dbReference>
<dbReference type="RefSeq" id="XP_031778292.1">
    <property type="nucleotide sequence ID" value="XM_031922432.1"/>
</dbReference>
<proteinExistence type="predicted"/>
<evidence type="ECO:0000259" key="1">
    <source>
        <dbReference type="Pfam" id="PF21056"/>
    </source>
</evidence>
<dbReference type="OrthoDB" id="123417at2759"/>
<sequence>MFQILFFSTEKMQQAFAGWPEMIFVDTTYNLLKRKLPVLLMCVRDTLGLTHIIGVGILANEQKSTLRSLFQNLKNVNSDTCKKIKSFMTDKDLVERAVLREVFPNTSLYICEFHVLKIFSRQVTTTTMKITSKERDISLDLLDKLTKSNTKEQYDHLYSIFCKKVPETVLSYYNQNWHNNTEGWTRYSLSKNNYGNYMNNPIESTNARLKDEIPAFSTLMKFGEGFFRYYNRRNTAIKAKIGADIYKHPIRGYQPGSPEYLYQQLLTPAGFNKVAVELARRKPMSFVTTNPTFQ</sequence>
<dbReference type="InterPro" id="IPR052579">
    <property type="entry name" value="Zinc_finger_SWIM"/>
</dbReference>
<organism evidence="2 3">
    <name type="scientific">Nasonia vitripennis</name>
    <name type="common">Parasitic wasp</name>
    <dbReference type="NCBI Taxonomy" id="7425"/>
    <lineage>
        <taxon>Eukaryota</taxon>
        <taxon>Metazoa</taxon>
        <taxon>Ecdysozoa</taxon>
        <taxon>Arthropoda</taxon>
        <taxon>Hexapoda</taxon>
        <taxon>Insecta</taxon>
        <taxon>Pterygota</taxon>
        <taxon>Neoptera</taxon>
        <taxon>Endopterygota</taxon>
        <taxon>Hymenoptera</taxon>
        <taxon>Apocrita</taxon>
        <taxon>Proctotrupomorpha</taxon>
        <taxon>Chalcidoidea</taxon>
        <taxon>Pteromalidae</taxon>
        <taxon>Pteromalinae</taxon>
        <taxon>Nasonia</taxon>
    </lineage>
</organism>